<dbReference type="OrthoDB" id="1163298at2"/>
<reference evidence="1 2" key="1">
    <citation type="submission" date="2018-06" db="EMBL/GenBank/DDBJ databases">
        <title>Genomic Encyclopedia of Archaeal and Bacterial Type Strains, Phase II (KMG-II): from individual species to whole genera.</title>
        <authorList>
            <person name="Goeker M."/>
        </authorList>
    </citation>
    <scope>NUCLEOTIDE SEQUENCE [LARGE SCALE GENOMIC DNA]</scope>
    <source>
        <strain evidence="1 2">DSM 24464</strain>
    </source>
</reference>
<gene>
    <name evidence="1" type="ORF">LY08_02710</name>
</gene>
<dbReference type="AlphaFoldDB" id="A0A327RCZ1"/>
<evidence type="ECO:0000313" key="1">
    <source>
        <dbReference type="EMBL" id="RAJ11747.1"/>
    </source>
</evidence>
<name>A0A327RCZ1_9FLAO</name>
<evidence type="ECO:0000313" key="2">
    <source>
        <dbReference type="Proteomes" id="UP000248703"/>
    </source>
</evidence>
<dbReference type="EMBL" id="QLLO01000017">
    <property type="protein sequence ID" value="RAJ11747.1"/>
    <property type="molecule type" value="Genomic_DNA"/>
</dbReference>
<organism evidence="1 2">
    <name type="scientific">Olleya aquimaris</name>
    <dbReference type="NCBI Taxonomy" id="639310"/>
    <lineage>
        <taxon>Bacteria</taxon>
        <taxon>Pseudomonadati</taxon>
        <taxon>Bacteroidota</taxon>
        <taxon>Flavobacteriia</taxon>
        <taxon>Flavobacteriales</taxon>
        <taxon>Flavobacteriaceae</taxon>
    </lineage>
</organism>
<protein>
    <submittedName>
        <fullName evidence="1">Uncharacterized protein</fullName>
    </submittedName>
</protein>
<dbReference type="RefSeq" id="WP_158526744.1">
    <property type="nucleotide sequence ID" value="NZ_QLLO01000017.1"/>
</dbReference>
<accession>A0A327RCZ1</accession>
<sequence length="51" mass="6152">MANKKNGQLPQTKSWDKHLRKIGKRIFWKTERPTEKKMIISEISEILKRTE</sequence>
<proteinExistence type="predicted"/>
<dbReference type="Proteomes" id="UP000248703">
    <property type="component" value="Unassembled WGS sequence"/>
</dbReference>
<comment type="caution">
    <text evidence="1">The sequence shown here is derived from an EMBL/GenBank/DDBJ whole genome shotgun (WGS) entry which is preliminary data.</text>
</comment>
<keyword evidence="2" id="KW-1185">Reference proteome</keyword>